<sequence>PSVKSILLCGVKRPEARTTSHHEPPFLHLLCLEHSHLLHASPLHLLYAALHHVREPVDLICVVPLYLISSLTALWSFSEFTER</sequence>
<dbReference type="AlphaFoldDB" id="A0A3P8UIU0"/>
<protein>
    <submittedName>
        <fullName evidence="1">Uncharacterized protein</fullName>
    </submittedName>
</protein>
<organism evidence="1 2">
    <name type="scientific">Cynoglossus semilaevis</name>
    <name type="common">Tongue sole</name>
    <dbReference type="NCBI Taxonomy" id="244447"/>
    <lineage>
        <taxon>Eukaryota</taxon>
        <taxon>Metazoa</taxon>
        <taxon>Chordata</taxon>
        <taxon>Craniata</taxon>
        <taxon>Vertebrata</taxon>
        <taxon>Euteleostomi</taxon>
        <taxon>Actinopterygii</taxon>
        <taxon>Neopterygii</taxon>
        <taxon>Teleostei</taxon>
        <taxon>Neoteleostei</taxon>
        <taxon>Acanthomorphata</taxon>
        <taxon>Carangaria</taxon>
        <taxon>Pleuronectiformes</taxon>
        <taxon>Pleuronectoidei</taxon>
        <taxon>Cynoglossidae</taxon>
        <taxon>Cynoglossinae</taxon>
        <taxon>Cynoglossus</taxon>
    </lineage>
</organism>
<dbReference type="Ensembl" id="ENSCSET00000001796.1">
    <property type="protein sequence ID" value="ENSCSEP00000001764.1"/>
    <property type="gene ID" value="ENSCSEG00000001197.1"/>
</dbReference>
<dbReference type="Proteomes" id="UP000265120">
    <property type="component" value="Chromosome 1"/>
</dbReference>
<reference evidence="1 2" key="1">
    <citation type="journal article" date="2014" name="Nat. Genet.">
        <title>Whole-genome sequence of a flatfish provides insights into ZW sex chromosome evolution and adaptation to a benthic lifestyle.</title>
        <authorList>
            <person name="Chen S."/>
            <person name="Zhang G."/>
            <person name="Shao C."/>
            <person name="Huang Q."/>
            <person name="Liu G."/>
            <person name="Zhang P."/>
            <person name="Song W."/>
            <person name="An N."/>
            <person name="Chalopin D."/>
            <person name="Volff J.N."/>
            <person name="Hong Y."/>
            <person name="Li Q."/>
            <person name="Sha Z."/>
            <person name="Zhou H."/>
            <person name="Xie M."/>
            <person name="Yu Q."/>
            <person name="Liu Y."/>
            <person name="Xiang H."/>
            <person name="Wang N."/>
            <person name="Wu K."/>
            <person name="Yang C."/>
            <person name="Zhou Q."/>
            <person name="Liao X."/>
            <person name="Yang L."/>
            <person name="Hu Q."/>
            <person name="Zhang J."/>
            <person name="Meng L."/>
            <person name="Jin L."/>
            <person name="Tian Y."/>
            <person name="Lian J."/>
            <person name="Yang J."/>
            <person name="Miao G."/>
            <person name="Liu S."/>
            <person name="Liang Z."/>
            <person name="Yan F."/>
            <person name="Li Y."/>
            <person name="Sun B."/>
            <person name="Zhang H."/>
            <person name="Zhang J."/>
            <person name="Zhu Y."/>
            <person name="Du M."/>
            <person name="Zhao Y."/>
            <person name="Schartl M."/>
            <person name="Tang Q."/>
            <person name="Wang J."/>
        </authorList>
    </citation>
    <scope>NUCLEOTIDE SEQUENCE</scope>
</reference>
<evidence type="ECO:0000313" key="2">
    <source>
        <dbReference type="Proteomes" id="UP000265120"/>
    </source>
</evidence>
<keyword evidence="2" id="KW-1185">Reference proteome</keyword>
<proteinExistence type="predicted"/>
<reference evidence="1" key="3">
    <citation type="submission" date="2025-09" db="UniProtKB">
        <authorList>
            <consortium name="Ensembl"/>
        </authorList>
    </citation>
    <scope>IDENTIFICATION</scope>
</reference>
<reference evidence="1" key="2">
    <citation type="submission" date="2025-08" db="UniProtKB">
        <authorList>
            <consortium name="Ensembl"/>
        </authorList>
    </citation>
    <scope>IDENTIFICATION</scope>
</reference>
<name>A0A3P8UIU0_CYNSE</name>
<dbReference type="InParanoid" id="A0A3P8UIU0"/>
<evidence type="ECO:0000313" key="1">
    <source>
        <dbReference type="Ensembl" id="ENSCSEP00000001764.1"/>
    </source>
</evidence>
<accession>A0A3P8UIU0</accession>